<gene>
    <name evidence="9" type="ORF">RMSM_00205</name>
</gene>
<evidence type="ECO:0000256" key="7">
    <source>
        <dbReference type="SAM" id="SignalP"/>
    </source>
</evidence>
<sequence length="598" mass="66530">MTLKNTTCCLLMVFTLMSASPVESQEMDKMWGESIVKLRADDAERGQLFADGNYAMFIHWGIYSQLANEVDGKTYYGIGEWIMNPRMAGIPIPRYRELAKTFNPVKFDAMAIAQLAKDAGMKYIIITAKHHDGFAMYHSQANKFNIGDASPIKLDPMKELAAACQKLGLGFGFYYSHNQDWTFPGGNNGPTKDAQGNPATFDDYFQKKCLPQVKEITSEYGPIVLVWFDTPGNMPKKYVQELVDVVRENQPKALVSGRAGHNLGDYQSLGDMEVPHQNVEGLWEAVDTTNDSWGYAWYDENWKTPEEILHRLIACVARGGTYMLNIGPRGDGSVPERAAVSLRSSGEWIKRYPQVVYGTDASPWQHALPWGDVTVKGNQMFLSVFEWPSGGQLYLPGLQTKIRSARLLAGDDANPIQFDTAGTWTRFTLPECAPDELVSVIEVNLQGKPEADPTWGLDPEVATEIQAEFASVSNAVQKKKRWMEKFGEWKHVIEVTDWPTGDDATTGKASWEIDVVVPGDYQVDLSYAGEGRLVWGVAIDGGQSIQNQQNASHIYQNFPIGWLNFPAAGRYTVSASCLDGNVETGSLKSITFTPIHKE</sequence>
<dbReference type="InterPro" id="IPR057739">
    <property type="entry name" value="Glyco_hydro_29_N"/>
</dbReference>
<evidence type="ECO:0000256" key="4">
    <source>
        <dbReference type="ARBA" id="ARBA00022729"/>
    </source>
</evidence>
<dbReference type="InterPro" id="IPR017853">
    <property type="entry name" value="GH"/>
</dbReference>
<keyword evidence="5 9" id="KW-0378">Hydrolase</keyword>
<dbReference type="Gene3D" id="3.20.20.80">
    <property type="entry name" value="Glycosidases"/>
    <property type="match status" value="1"/>
</dbReference>
<evidence type="ECO:0000256" key="1">
    <source>
        <dbReference type="ARBA" id="ARBA00004071"/>
    </source>
</evidence>
<evidence type="ECO:0000256" key="3">
    <source>
        <dbReference type="ARBA" id="ARBA00012662"/>
    </source>
</evidence>
<keyword evidence="10" id="KW-1185">Reference proteome</keyword>
<dbReference type="RefSeq" id="WP_008690164.1">
    <property type="nucleotide sequence ID" value="NZ_ANOG01000025.1"/>
</dbReference>
<dbReference type="SMART" id="SM00812">
    <property type="entry name" value="Alpha_L_fucos"/>
    <property type="match status" value="1"/>
</dbReference>
<evidence type="ECO:0000259" key="8">
    <source>
        <dbReference type="Pfam" id="PF01120"/>
    </source>
</evidence>
<evidence type="ECO:0000313" key="9">
    <source>
        <dbReference type="EMBL" id="EMI22875.1"/>
    </source>
</evidence>
<feature type="signal peptide" evidence="7">
    <location>
        <begin position="1"/>
        <end position="24"/>
    </location>
</feature>
<name>M5RUB1_9BACT</name>
<comment type="similarity">
    <text evidence="2">Belongs to the glycosyl hydrolase 29 family.</text>
</comment>
<dbReference type="InterPro" id="IPR000933">
    <property type="entry name" value="Glyco_hydro_29"/>
</dbReference>
<feature type="chain" id="PRO_5004070802" description="alpha-L-fucosidase" evidence="7">
    <location>
        <begin position="25"/>
        <end position="598"/>
    </location>
</feature>
<evidence type="ECO:0000256" key="5">
    <source>
        <dbReference type="ARBA" id="ARBA00022801"/>
    </source>
</evidence>
<proteinExistence type="inferred from homology"/>
<dbReference type="GO" id="GO:0004560">
    <property type="term" value="F:alpha-L-fucosidase activity"/>
    <property type="evidence" value="ECO:0007669"/>
    <property type="project" value="InterPro"/>
</dbReference>
<dbReference type="InterPro" id="IPR016286">
    <property type="entry name" value="FUC_metazoa-typ"/>
</dbReference>
<comment type="function">
    <text evidence="1">Alpha-L-fucosidase is responsible for hydrolyzing the alpha-1,6-linked fucose joined to the reducing-end N-acetylglucosamine of the carbohydrate moieties of glycoproteins.</text>
</comment>
<dbReference type="Pfam" id="PF01120">
    <property type="entry name" value="Alpha_L_fucos"/>
    <property type="match status" value="1"/>
</dbReference>
<keyword evidence="4 7" id="KW-0732">Signal</keyword>
<dbReference type="EMBL" id="ANOG01000025">
    <property type="protein sequence ID" value="EMI22875.1"/>
    <property type="molecule type" value="Genomic_DNA"/>
</dbReference>
<dbReference type="SUPFAM" id="SSF51445">
    <property type="entry name" value="(Trans)glycosidases"/>
    <property type="match status" value="1"/>
</dbReference>
<dbReference type="PANTHER" id="PTHR10030">
    <property type="entry name" value="ALPHA-L-FUCOSIDASE"/>
    <property type="match status" value="1"/>
</dbReference>
<accession>M5RUB1</accession>
<dbReference type="GO" id="GO:0016139">
    <property type="term" value="P:glycoside catabolic process"/>
    <property type="evidence" value="ECO:0007669"/>
    <property type="project" value="TreeGrafter"/>
</dbReference>
<dbReference type="PRINTS" id="PR00741">
    <property type="entry name" value="GLHYDRLASE29"/>
</dbReference>
<feature type="domain" description="Glycoside hydrolase family 29 N-terminal" evidence="8">
    <location>
        <begin position="44"/>
        <end position="352"/>
    </location>
</feature>
<reference evidence="9 10" key="1">
    <citation type="journal article" date="2013" name="Mar. Genomics">
        <title>Expression of sulfatases in Rhodopirellula baltica and the diversity of sulfatases in the genus Rhodopirellula.</title>
        <authorList>
            <person name="Wegner C.E."/>
            <person name="Richter-Heitmann T."/>
            <person name="Klindworth A."/>
            <person name="Klockow C."/>
            <person name="Richter M."/>
            <person name="Achstetter T."/>
            <person name="Glockner F.O."/>
            <person name="Harder J."/>
        </authorList>
    </citation>
    <scope>NUCLEOTIDE SEQUENCE [LARGE SCALE GENOMIC DNA]</scope>
    <source>
        <strain evidence="9 10">SM1</strain>
    </source>
</reference>
<keyword evidence="6" id="KW-0326">Glycosidase</keyword>
<dbReference type="GO" id="GO:0005764">
    <property type="term" value="C:lysosome"/>
    <property type="evidence" value="ECO:0007669"/>
    <property type="project" value="TreeGrafter"/>
</dbReference>
<dbReference type="GO" id="GO:0006004">
    <property type="term" value="P:fucose metabolic process"/>
    <property type="evidence" value="ECO:0007669"/>
    <property type="project" value="InterPro"/>
</dbReference>
<evidence type="ECO:0000256" key="2">
    <source>
        <dbReference type="ARBA" id="ARBA00007951"/>
    </source>
</evidence>
<evidence type="ECO:0000313" key="10">
    <source>
        <dbReference type="Proteomes" id="UP000011991"/>
    </source>
</evidence>
<protein>
    <recommendedName>
        <fullName evidence="3">alpha-L-fucosidase</fullName>
        <ecNumber evidence="3">3.2.1.51</ecNumber>
    </recommendedName>
</protein>
<dbReference type="EC" id="3.2.1.51" evidence="3"/>
<dbReference type="PANTHER" id="PTHR10030:SF37">
    <property type="entry name" value="ALPHA-L-FUCOSIDASE-RELATED"/>
    <property type="match status" value="1"/>
</dbReference>
<comment type="caution">
    <text evidence="9">The sequence shown here is derived from an EMBL/GenBank/DDBJ whole genome shotgun (WGS) entry which is preliminary data.</text>
</comment>
<dbReference type="PATRIC" id="fig|1265738.3.peg.213"/>
<organism evidence="9 10">
    <name type="scientific">Rhodopirellula maiorica SM1</name>
    <dbReference type="NCBI Taxonomy" id="1265738"/>
    <lineage>
        <taxon>Bacteria</taxon>
        <taxon>Pseudomonadati</taxon>
        <taxon>Planctomycetota</taxon>
        <taxon>Planctomycetia</taxon>
        <taxon>Pirellulales</taxon>
        <taxon>Pirellulaceae</taxon>
        <taxon>Novipirellula</taxon>
    </lineage>
</organism>
<dbReference type="AlphaFoldDB" id="M5RUB1"/>
<dbReference type="Proteomes" id="UP000011991">
    <property type="component" value="Unassembled WGS sequence"/>
</dbReference>
<evidence type="ECO:0000256" key="6">
    <source>
        <dbReference type="ARBA" id="ARBA00023295"/>
    </source>
</evidence>